<feature type="transmembrane region" description="Helical" evidence="5">
    <location>
        <begin position="278"/>
        <end position="300"/>
    </location>
</feature>
<reference evidence="6 7" key="1">
    <citation type="submission" date="2014-06" db="EMBL/GenBank/DDBJ databases">
        <authorList>
            <person name="Swart Estienne"/>
        </authorList>
    </citation>
    <scope>NUCLEOTIDE SEQUENCE [LARGE SCALE GENOMIC DNA]</scope>
    <source>
        <strain evidence="6 7">130c</strain>
    </source>
</reference>
<gene>
    <name evidence="6" type="primary">Contig14810.g15776</name>
    <name evidence="6" type="ORF">STYLEM_17808</name>
</gene>
<accession>A0A078B2H0</accession>
<feature type="transmembrane region" description="Helical" evidence="5">
    <location>
        <begin position="125"/>
        <end position="143"/>
    </location>
</feature>
<keyword evidence="4 5" id="KW-0472">Membrane</keyword>
<feature type="transmembrane region" description="Helical" evidence="5">
    <location>
        <begin position="338"/>
        <end position="357"/>
    </location>
</feature>
<evidence type="ECO:0000256" key="4">
    <source>
        <dbReference type="ARBA" id="ARBA00023136"/>
    </source>
</evidence>
<dbReference type="SUPFAM" id="SSF103473">
    <property type="entry name" value="MFS general substrate transporter"/>
    <property type="match status" value="1"/>
</dbReference>
<feature type="transmembrane region" description="Helical" evidence="5">
    <location>
        <begin position="253"/>
        <end position="272"/>
    </location>
</feature>
<evidence type="ECO:0000256" key="1">
    <source>
        <dbReference type="ARBA" id="ARBA00004141"/>
    </source>
</evidence>
<dbReference type="PANTHER" id="PTHR24064">
    <property type="entry name" value="SOLUTE CARRIER FAMILY 22 MEMBER"/>
    <property type="match status" value="1"/>
</dbReference>
<dbReference type="Proteomes" id="UP000039865">
    <property type="component" value="Unassembled WGS sequence"/>
</dbReference>
<keyword evidence="7" id="KW-1185">Reference proteome</keyword>
<protein>
    <submittedName>
        <fullName evidence="6">Solute carrier family member 5</fullName>
    </submittedName>
</protein>
<proteinExistence type="predicted"/>
<dbReference type="GO" id="GO:0022857">
    <property type="term" value="F:transmembrane transporter activity"/>
    <property type="evidence" value="ECO:0007669"/>
    <property type="project" value="InterPro"/>
</dbReference>
<dbReference type="EMBL" id="CCKQ01016802">
    <property type="protein sequence ID" value="CDW88684.1"/>
    <property type="molecule type" value="Genomic_DNA"/>
</dbReference>
<sequence>MKKDTEDLSVENVNDESYQTFVNDEETFKDGLSLYTYECQAYQTFCKDPSIKYKIDWDYPSSLHNWVESLDLTCESPAKIGLIGSIFFVGWTIGAFILPRLCVQYLIFLTFLLYFLFVSKHWLDIQIFGCVINFLIAFSINFLPESPKYLISKQQYEDARDSLRVIARINRYKGSLNLRFDKEVLDELSNQSTMNTLSGKEQIDCTSLGFFLINFQLKYLKGDFFVNIIVAQITDISGCIISGIFYQKLGIRIALVSCFLVSFSGGIFFLIFPNAVSMIPFFILLAKFGVSASFSICFLVNSTIFPTIFAGTAFGICNIFAKLVTIISPFLAEVEAPVPMAVFSTITGAVAVLSYFIQSEPQSQNVEKKKQNQKNN</sequence>
<dbReference type="Gene3D" id="1.20.1250.20">
    <property type="entry name" value="MFS general substrate transporter like domains"/>
    <property type="match status" value="2"/>
</dbReference>
<evidence type="ECO:0000313" key="7">
    <source>
        <dbReference type="Proteomes" id="UP000039865"/>
    </source>
</evidence>
<dbReference type="OrthoDB" id="2544694at2759"/>
<dbReference type="Pfam" id="PF00083">
    <property type="entry name" value="Sugar_tr"/>
    <property type="match status" value="1"/>
</dbReference>
<evidence type="ECO:0000256" key="5">
    <source>
        <dbReference type="SAM" id="Phobius"/>
    </source>
</evidence>
<feature type="transmembrane region" description="Helical" evidence="5">
    <location>
        <begin position="307"/>
        <end position="332"/>
    </location>
</feature>
<dbReference type="InterPro" id="IPR036259">
    <property type="entry name" value="MFS_trans_sf"/>
</dbReference>
<keyword evidence="2 5" id="KW-0812">Transmembrane</keyword>
<dbReference type="InParanoid" id="A0A078B2H0"/>
<feature type="transmembrane region" description="Helical" evidence="5">
    <location>
        <begin position="80"/>
        <end position="97"/>
    </location>
</feature>
<evidence type="ECO:0000256" key="3">
    <source>
        <dbReference type="ARBA" id="ARBA00022989"/>
    </source>
</evidence>
<keyword evidence="3 5" id="KW-1133">Transmembrane helix</keyword>
<dbReference type="GO" id="GO:0016020">
    <property type="term" value="C:membrane"/>
    <property type="evidence" value="ECO:0007669"/>
    <property type="project" value="UniProtKB-SubCell"/>
</dbReference>
<organism evidence="6 7">
    <name type="scientific">Stylonychia lemnae</name>
    <name type="common">Ciliate</name>
    <dbReference type="NCBI Taxonomy" id="5949"/>
    <lineage>
        <taxon>Eukaryota</taxon>
        <taxon>Sar</taxon>
        <taxon>Alveolata</taxon>
        <taxon>Ciliophora</taxon>
        <taxon>Intramacronucleata</taxon>
        <taxon>Spirotrichea</taxon>
        <taxon>Stichotrichia</taxon>
        <taxon>Sporadotrichida</taxon>
        <taxon>Oxytrichidae</taxon>
        <taxon>Stylonychinae</taxon>
        <taxon>Stylonychia</taxon>
    </lineage>
</organism>
<dbReference type="InterPro" id="IPR005828">
    <property type="entry name" value="MFS_sugar_transport-like"/>
</dbReference>
<feature type="transmembrane region" description="Helical" evidence="5">
    <location>
        <begin position="103"/>
        <end position="118"/>
    </location>
</feature>
<evidence type="ECO:0000256" key="2">
    <source>
        <dbReference type="ARBA" id="ARBA00022692"/>
    </source>
</evidence>
<dbReference type="AlphaFoldDB" id="A0A078B2H0"/>
<name>A0A078B2H0_STYLE</name>
<evidence type="ECO:0000313" key="6">
    <source>
        <dbReference type="EMBL" id="CDW88684.1"/>
    </source>
</evidence>
<feature type="transmembrane region" description="Helical" evidence="5">
    <location>
        <begin position="224"/>
        <end position="246"/>
    </location>
</feature>
<comment type="subcellular location">
    <subcellularLocation>
        <location evidence="1">Membrane</location>
        <topology evidence="1">Multi-pass membrane protein</topology>
    </subcellularLocation>
</comment>